<dbReference type="Pfam" id="PF00126">
    <property type="entry name" value="HTH_1"/>
    <property type="match status" value="1"/>
</dbReference>
<dbReference type="EMBL" id="JACBYR010000001">
    <property type="protein sequence ID" value="NYE81572.1"/>
    <property type="molecule type" value="Genomic_DNA"/>
</dbReference>
<dbReference type="InterPro" id="IPR036388">
    <property type="entry name" value="WH-like_DNA-bd_sf"/>
</dbReference>
<dbReference type="GO" id="GO:0006351">
    <property type="term" value="P:DNA-templated transcription"/>
    <property type="evidence" value="ECO:0007669"/>
    <property type="project" value="TreeGrafter"/>
</dbReference>
<dbReference type="SUPFAM" id="SSF53850">
    <property type="entry name" value="Periplasmic binding protein-like II"/>
    <property type="match status" value="1"/>
</dbReference>
<dbReference type="InterPro" id="IPR005119">
    <property type="entry name" value="LysR_subst-bd"/>
</dbReference>
<dbReference type="PANTHER" id="PTHR30537">
    <property type="entry name" value="HTH-TYPE TRANSCRIPTIONAL REGULATOR"/>
    <property type="match status" value="1"/>
</dbReference>
<keyword evidence="7" id="KW-1185">Reference proteome</keyword>
<dbReference type="Proteomes" id="UP000542125">
    <property type="component" value="Unassembled WGS sequence"/>
</dbReference>
<dbReference type="AlphaFoldDB" id="A0A7Y9LKI7"/>
<feature type="domain" description="HTH lysR-type" evidence="5">
    <location>
        <begin position="1"/>
        <end position="57"/>
    </location>
</feature>
<dbReference type="FunFam" id="1.10.10.10:FF:000001">
    <property type="entry name" value="LysR family transcriptional regulator"/>
    <property type="match status" value="1"/>
</dbReference>
<evidence type="ECO:0000256" key="3">
    <source>
        <dbReference type="ARBA" id="ARBA00023125"/>
    </source>
</evidence>
<evidence type="ECO:0000313" key="6">
    <source>
        <dbReference type="EMBL" id="NYE81572.1"/>
    </source>
</evidence>
<organism evidence="6 7">
    <name type="scientific">Pigmentiphaga litoralis</name>
    <dbReference type="NCBI Taxonomy" id="516702"/>
    <lineage>
        <taxon>Bacteria</taxon>
        <taxon>Pseudomonadati</taxon>
        <taxon>Pseudomonadota</taxon>
        <taxon>Betaproteobacteria</taxon>
        <taxon>Burkholderiales</taxon>
        <taxon>Alcaligenaceae</taxon>
        <taxon>Pigmentiphaga</taxon>
    </lineage>
</organism>
<keyword evidence="3 6" id="KW-0238">DNA-binding</keyword>
<proteinExistence type="inferred from homology"/>
<dbReference type="CDD" id="cd08422">
    <property type="entry name" value="PBP2_CrgA_like"/>
    <property type="match status" value="1"/>
</dbReference>
<dbReference type="Gene3D" id="3.40.190.290">
    <property type="match status" value="1"/>
</dbReference>
<evidence type="ECO:0000256" key="1">
    <source>
        <dbReference type="ARBA" id="ARBA00009437"/>
    </source>
</evidence>
<evidence type="ECO:0000256" key="2">
    <source>
        <dbReference type="ARBA" id="ARBA00023015"/>
    </source>
</evidence>
<gene>
    <name evidence="6" type="ORF">FHW18_000843</name>
</gene>
<evidence type="ECO:0000259" key="5">
    <source>
        <dbReference type="PROSITE" id="PS50931"/>
    </source>
</evidence>
<dbReference type="FunFam" id="3.40.190.290:FF:000001">
    <property type="entry name" value="Transcriptional regulator, LysR family"/>
    <property type="match status" value="1"/>
</dbReference>
<comment type="similarity">
    <text evidence="1">Belongs to the LysR transcriptional regulatory family.</text>
</comment>
<reference evidence="6 7" key="1">
    <citation type="submission" date="2020-07" db="EMBL/GenBank/DDBJ databases">
        <title>Genomic Encyclopedia of Type Strains, Phase IV (KMG-V): Genome sequencing to study the core and pangenomes of soil and plant-associated prokaryotes.</title>
        <authorList>
            <person name="Whitman W."/>
        </authorList>
    </citation>
    <scope>NUCLEOTIDE SEQUENCE [LARGE SCALE GENOMIC DNA]</scope>
    <source>
        <strain evidence="6 7">SAS40</strain>
    </source>
</reference>
<dbReference type="InterPro" id="IPR036390">
    <property type="entry name" value="WH_DNA-bd_sf"/>
</dbReference>
<dbReference type="PROSITE" id="PS50931">
    <property type="entry name" value="HTH_LYSR"/>
    <property type="match status" value="1"/>
</dbReference>
<keyword evidence="4" id="KW-0804">Transcription</keyword>
<dbReference type="Pfam" id="PF03466">
    <property type="entry name" value="LysR_substrate"/>
    <property type="match status" value="1"/>
</dbReference>
<keyword evidence="2" id="KW-0805">Transcription regulation</keyword>
<dbReference type="SUPFAM" id="SSF46785">
    <property type="entry name" value="Winged helix' DNA-binding domain"/>
    <property type="match status" value="1"/>
</dbReference>
<evidence type="ECO:0000256" key="4">
    <source>
        <dbReference type="ARBA" id="ARBA00023163"/>
    </source>
</evidence>
<dbReference type="InterPro" id="IPR058163">
    <property type="entry name" value="LysR-type_TF_proteobact-type"/>
</dbReference>
<dbReference type="GO" id="GO:0003700">
    <property type="term" value="F:DNA-binding transcription factor activity"/>
    <property type="evidence" value="ECO:0007669"/>
    <property type="project" value="InterPro"/>
</dbReference>
<sequence>MIEALRDFVSVATLGSFSGAARQQNVAVSSITRRIEGLETELRAKLFNRSTRVLTLTEAGQELLPRARDILAEVDDARDAVSALHAEPRGTLRVTAPTAFSRLHIAPALGSFLARYPLLNVELATSDEVFDLATDRIDVAIRVGLLPDSDLIAAQLAPQHRIVCASPAYLARRGTPKTPEDLLQHDCLNKHFGPVPSGWWTFAGINGYRPLPVQGSFRSNDTPSLLQAAVAGVGIVHLTSWLVSTEIASGTLVPLFMDLPGYSTRQSAIYAVRLSGRSQATKTTLFIDHLRERIGSPPYWDAVFGPALR</sequence>
<evidence type="ECO:0000313" key="7">
    <source>
        <dbReference type="Proteomes" id="UP000542125"/>
    </source>
</evidence>
<name>A0A7Y9LKI7_9BURK</name>
<dbReference type="GO" id="GO:0043565">
    <property type="term" value="F:sequence-specific DNA binding"/>
    <property type="evidence" value="ECO:0007669"/>
    <property type="project" value="TreeGrafter"/>
</dbReference>
<dbReference type="RefSeq" id="WP_179583677.1">
    <property type="nucleotide sequence ID" value="NZ_JACBYR010000001.1"/>
</dbReference>
<dbReference type="InterPro" id="IPR000847">
    <property type="entry name" value="LysR_HTH_N"/>
</dbReference>
<dbReference type="PANTHER" id="PTHR30537:SF5">
    <property type="entry name" value="HTH-TYPE TRANSCRIPTIONAL ACTIVATOR TTDR-RELATED"/>
    <property type="match status" value="1"/>
</dbReference>
<dbReference type="Gene3D" id="1.10.10.10">
    <property type="entry name" value="Winged helix-like DNA-binding domain superfamily/Winged helix DNA-binding domain"/>
    <property type="match status" value="1"/>
</dbReference>
<accession>A0A7Y9LKI7</accession>
<comment type="caution">
    <text evidence="6">The sequence shown here is derived from an EMBL/GenBank/DDBJ whole genome shotgun (WGS) entry which is preliminary data.</text>
</comment>
<protein>
    <submittedName>
        <fullName evidence="6">DNA-binding transcriptional LysR family regulator</fullName>
    </submittedName>
</protein>